<comment type="caution">
    <text evidence="2">The sequence shown here is derived from an EMBL/GenBank/DDBJ whole genome shotgun (WGS) entry which is preliminary data.</text>
</comment>
<keyword evidence="1" id="KW-1133">Transmembrane helix</keyword>
<accession>A0AA37SI86</accession>
<dbReference type="Proteomes" id="UP001156708">
    <property type="component" value="Unassembled WGS sequence"/>
</dbReference>
<keyword evidence="3" id="KW-1185">Reference proteome</keyword>
<evidence type="ECO:0000313" key="3">
    <source>
        <dbReference type="Proteomes" id="UP001156708"/>
    </source>
</evidence>
<organism evidence="2 3">
    <name type="scientific">Gluconobacter sphaericus NBRC 12467</name>
    <dbReference type="NCBI Taxonomy" id="1307951"/>
    <lineage>
        <taxon>Bacteria</taxon>
        <taxon>Pseudomonadati</taxon>
        <taxon>Pseudomonadota</taxon>
        <taxon>Alphaproteobacteria</taxon>
        <taxon>Acetobacterales</taxon>
        <taxon>Acetobacteraceae</taxon>
        <taxon>Gluconobacter</taxon>
    </lineage>
</organism>
<reference evidence="3" key="1">
    <citation type="journal article" date="2019" name="Int. J. Syst. Evol. Microbiol.">
        <title>The Global Catalogue of Microorganisms (GCM) 10K type strain sequencing project: providing services to taxonomists for standard genome sequencing and annotation.</title>
        <authorList>
            <consortium name="The Broad Institute Genomics Platform"/>
            <consortium name="The Broad Institute Genome Sequencing Center for Infectious Disease"/>
            <person name="Wu L."/>
            <person name="Ma J."/>
        </authorList>
    </citation>
    <scope>NUCLEOTIDE SEQUENCE [LARGE SCALE GENOMIC DNA]</scope>
    <source>
        <strain evidence="3">NBRC 12467</strain>
    </source>
</reference>
<keyword evidence="1" id="KW-0472">Membrane</keyword>
<feature type="transmembrane region" description="Helical" evidence="1">
    <location>
        <begin position="31"/>
        <end position="51"/>
    </location>
</feature>
<evidence type="ECO:0000256" key="1">
    <source>
        <dbReference type="SAM" id="Phobius"/>
    </source>
</evidence>
<proteinExistence type="predicted"/>
<dbReference type="AlphaFoldDB" id="A0AA37SI86"/>
<gene>
    <name evidence="2" type="ORF">GCM10007872_31050</name>
</gene>
<name>A0AA37SI86_9PROT</name>
<protein>
    <submittedName>
        <fullName evidence="2">Uncharacterized protein</fullName>
    </submittedName>
</protein>
<sequence length="100" mass="11484">MLINGIFSIISSIIISFVYAYFAKSLFDQKLFFAILIMIPSIFSTISMNFIDLSISVKRRFTLYISQSEVNIADTETKKENIKSLKKMISDSQRKNAIEL</sequence>
<evidence type="ECO:0000313" key="2">
    <source>
        <dbReference type="EMBL" id="GLQ86192.1"/>
    </source>
</evidence>
<keyword evidence="1" id="KW-0812">Transmembrane</keyword>
<dbReference type="EMBL" id="BSNZ01000052">
    <property type="protein sequence ID" value="GLQ86192.1"/>
    <property type="molecule type" value="Genomic_DNA"/>
</dbReference>
<feature type="transmembrane region" description="Helical" evidence="1">
    <location>
        <begin position="6"/>
        <end position="22"/>
    </location>
</feature>